<dbReference type="SUPFAM" id="SSF51430">
    <property type="entry name" value="NAD(P)-linked oxidoreductase"/>
    <property type="match status" value="1"/>
</dbReference>
<evidence type="ECO:0000256" key="3">
    <source>
        <dbReference type="ARBA" id="ARBA00023002"/>
    </source>
</evidence>
<feature type="site" description="Lowers pKa of active site Tyr" evidence="6">
    <location>
        <position position="82"/>
    </location>
</feature>
<keyword evidence="2" id="KW-0521">NADP</keyword>
<dbReference type="InterPro" id="IPR036812">
    <property type="entry name" value="NAD(P)_OxRdtase_dom_sf"/>
</dbReference>
<evidence type="ECO:0000256" key="6">
    <source>
        <dbReference type="PIRSR" id="PIRSR000097-3"/>
    </source>
</evidence>
<evidence type="ECO:0000256" key="4">
    <source>
        <dbReference type="PIRSR" id="PIRSR000097-1"/>
    </source>
</evidence>
<name>T0KNB7_COLGC</name>
<proteinExistence type="inferred from homology"/>
<accession>T0KNB7</accession>
<dbReference type="PANTHER" id="PTHR43827">
    <property type="entry name" value="2,5-DIKETO-D-GLUCONIC ACID REDUCTASE"/>
    <property type="match status" value="1"/>
</dbReference>
<sequence length="323" mass="36501">MANSTKLYKMNNGKYMPACGLGTWQGQVGAKDEAAMEESITFALRNGYRLIDTAQLYGVEHVVGRAIRKSEVPRNEITVTTKFWGNRHHDVESALDISLSQLGLDYVDVFLMHWPWATTSDGSVLCPSESPTFVDTWKLMEQLPKDKCRGIGVCNFTEKTLEILLEHAKVPPAINQIELHALNPCIKLLPYCQSKGIHVMAWGTLGSDSLNAKKHILHGRLMKDIAKRYNTSPAVISLSWTVQRGATVIPKSGDKTRLKENTKLLQLAQEDLATINEAHRIVDRYRICQDHHLLWVEINGKRTLHGWTEVDFGWEDELGNWLT</sequence>
<dbReference type="InterPro" id="IPR020471">
    <property type="entry name" value="AKR"/>
</dbReference>
<dbReference type="PROSITE" id="PS00798">
    <property type="entry name" value="ALDOKETO_REDUCTASE_1"/>
    <property type="match status" value="1"/>
</dbReference>
<keyword evidence="3" id="KW-0560">Oxidoreductase</keyword>
<evidence type="ECO:0000256" key="5">
    <source>
        <dbReference type="PIRSR" id="PIRSR000097-2"/>
    </source>
</evidence>
<dbReference type="STRING" id="1237896.T0KNB7"/>
<gene>
    <name evidence="8" type="ORF">CGLO_06757</name>
</gene>
<evidence type="ECO:0000259" key="7">
    <source>
        <dbReference type="Pfam" id="PF00248"/>
    </source>
</evidence>
<protein>
    <submittedName>
        <fullName evidence="8">Aldo/keto reductase</fullName>
    </submittedName>
</protein>
<comment type="similarity">
    <text evidence="1">Belongs to the aldo/keto reductase family.</text>
</comment>
<feature type="active site" description="Proton donor" evidence="4">
    <location>
        <position position="57"/>
    </location>
</feature>
<dbReference type="PANTHER" id="PTHR43827:SF3">
    <property type="entry name" value="NADP-DEPENDENT OXIDOREDUCTASE DOMAIN-CONTAINING PROTEIN"/>
    <property type="match status" value="1"/>
</dbReference>
<evidence type="ECO:0000313" key="9">
    <source>
        <dbReference type="Proteomes" id="UP000015530"/>
    </source>
</evidence>
<dbReference type="OrthoDB" id="5945798at2759"/>
<feature type="domain" description="NADP-dependent oxidoreductase" evidence="7">
    <location>
        <begin position="20"/>
        <end position="278"/>
    </location>
</feature>
<evidence type="ECO:0000256" key="2">
    <source>
        <dbReference type="ARBA" id="ARBA00022857"/>
    </source>
</evidence>
<dbReference type="InterPro" id="IPR018170">
    <property type="entry name" value="Aldo/ket_reductase_CS"/>
</dbReference>
<dbReference type="Proteomes" id="UP000015530">
    <property type="component" value="Unassembled WGS sequence"/>
</dbReference>
<dbReference type="CDD" id="cd19071">
    <property type="entry name" value="AKR_AKR1-5-like"/>
    <property type="match status" value="1"/>
</dbReference>
<evidence type="ECO:0000313" key="8">
    <source>
        <dbReference type="EMBL" id="EQB53509.1"/>
    </source>
</evidence>
<dbReference type="PIRSF" id="PIRSF000097">
    <property type="entry name" value="AKR"/>
    <property type="match status" value="1"/>
</dbReference>
<dbReference type="InterPro" id="IPR023210">
    <property type="entry name" value="NADP_OxRdtase_dom"/>
</dbReference>
<dbReference type="HOGENOM" id="CLU_023205_0_0_1"/>
<dbReference type="Gene3D" id="3.20.20.100">
    <property type="entry name" value="NADP-dependent oxidoreductase domain"/>
    <property type="match status" value="1"/>
</dbReference>
<feature type="binding site" evidence="5">
    <location>
        <position position="113"/>
    </location>
    <ligand>
        <name>substrate</name>
    </ligand>
</feature>
<dbReference type="OMA" id="WIEMEEL"/>
<dbReference type="PROSITE" id="PS00062">
    <property type="entry name" value="ALDOKETO_REDUCTASE_2"/>
    <property type="match status" value="1"/>
</dbReference>
<dbReference type="GO" id="GO:0016616">
    <property type="term" value="F:oxidoreductase activity, acting on the CH-OH group of donors, NAD or NADP as acceptor"/>
    <property type="evidence" value="ECO:0007669"/>
    <property type="project" value="UniProtKB-ARBA"/>
</dbReference>
<dbReference type="Pfam" id="PF00248">
    <property type="entry name" value="Aldo_ket_red"/>
    <property type="match status" value="1"/>
</dbReference>
<dbReference type="EMBL" id="AMYD01001353">
    <property type="protein sequence ID" value="EQB53509.1"/>
    <property type="molecule type" value="Genomic_DNA"/>
</dbReference>
<dbReference type="PRINTS" id="PR00069">
    <property type="entry name" value="ALDKETRDTASE"/>
</dbReference>
<comment type="caution">
    <text evidence="8">The sequence shown here is derived from an EMBL/GenBank/DDBJ whole genome shotgun (WGS) entry which is preliminary data.</text>
</comment>
<organism evidence="8 9">
    <name type="scientific">Colletotrichum gloeosporioides (strain Cg-14)</name>
    <name type="common">Anthracnose fungus</name>
    <name type="synonym">Glomerella cingulata</name>
    <dbReference type="NCBI Taxonomy" id="1237896"/>
    <lineage>
        <taxon>Eukaryota</taxon>
        <taxon>Fungi</taxon>
        <taxon>Dikarya</taxon>
        <taxon>Ascomycota</taxon>
        <taxon>Pezizomycotina</taxon>
        <taxon>Sordariomycetes</taxon>
        <taxon>Hypocreomycetidae</taxon>
        <taxon>Glomerellales</taxon>
        <taxon>Glomerellaceae</taxon>
        <taxon>Colletotrichum</taxon>
        <taxon>Colletotrichum gloeosporioides species complex</taxon>
    </lineage>
</organism>
<dbReference type="AlphaFoldDB" id="T0KNB7"/>
<reference evidence="9" key="1">
    <citation type="journal article" date="2013" name="Mol. Plant Microbe Interact.">
        <title>Global aspects of pacC regulation of pathogenicity genes in Colletotrichum gloeosporioides as revealed by transcriptome analysis.</title>
        <authorList>
            <person name="Alkan N."/>
            <person name="Meng X."/>
            <person name="Friedlander G."/>
            <person name="Reuveni E."/>
            <person name="Sukno S."/>
            <person name="Sherman A."/>
            <person name="Thon M."/>
            <person name="Fluhr R."/>
            <person name="Prusky D."/>
        </authorList>
    </citation>
    <scope>NUCLEOTIDE SEQUENCE [LARGE SCALE GENOMIC DNA]</scope>
    <source>
        <strain evidence="9">Cg-14</strain>
    </source>
</reference>
<evidence type="ECO:0000256" key="1">
    <source>
        <dbReference type="ARBA" id="ARBA00007905"/>
    </source>
</evidence>